<evidence type="ECO:0000256" key="1">
    <source>
        <dbReference type="ARBA" id="ARBA00012340"/>
    </source>
</evidence>
<dbReference type="InterPro" id="IPR016181">
    <property type="entry name" value="Acyl_CoA_acyltransferase"/>
</dbReference>
<dbReference type="GO" id="GO:0007165">
    <property type="term" value="P:signal transduction"/>
    <property type="evidence" value="ECO:0007669"/>
    <property type="project" value="TreeGrafter"/>
</dbReference>
<keyword evidence="5 7" id="KW-0071">Autoinducer synthesis</keyword>
<keyword evidence="9" id="KW-1185">Reference proteome</keyword>
<dbReference type="InterPro" id="IPR018311">
    <property type="entry name" value="Autoind_synth_CS"/>
</dbReference>
<dbReference type="EMBL" id="PGTB01000084">
    <property type="protein sequence ID" value="PJE35559.1"/>
    <property type="molecule type" value="Genomic_DNA"/>
</dbReference>
<evidence type="ECO:0000256" key="4">
    <source>
        <dbReference type="ARBA" id="ARBA00022691"/>
    </source>
</evidence>
<sequence>MKHTRDTIPAKPAWAVLPELAPDAAYAEHRAARPAAALVNSATATLAKPTAKEIGSARAVTLSFTNMHEYGDLLVKYLRARKVVFIDRLNWHLPHIDGMEFDQYDTPQCRWIIIHEFGEVLGGIRLLPTTAQCGTYTYMLRDGQRGLLADFPTDVMFFEAPLSDTMWEASRLFITEDVAAHRRIPIQQLLMQQMIIASAQLGARHVIGIVPAVWSRWLRRLGLYAVPVGPRFEIGNISSQAALFSIADQLQWALGETGTPQIPTGT</sequence>
<keyword evidence="2 7" id="KW-0673">Quorum sensing</keyword>
<dbReference type="SUPFAM" id="SSF55729">
    <property type="entry name" value="Acyl-CoA N-acyltransferases (Nat)"/>
    <property type="match status" value="1"/>
</dbReference>
<evidence type="ECO:0000313" key="8">
    <source>
        <dbReference type="EMBL" id="PJE35559.1"/>
    </source>
</evidence>
<comment type="catalytic activity">
    <reaction evidence="6">
        <text>a fatty acyl-[ACP] + S-adenosyl-L-methionine = an N-acyl-L-homoserine lactone + S-methyl-5'-thioadenosine + holo-[ACP] + H(+)</text>
        <dbReference type="Rhea" id="RHEA:10096"/>
        <dbReference type="Rhea" id="RHEA-COMP:9685"/>
        <dbReference type="Rhea" id="RHEA-COMP:14125"/>
        <dbReference type="ChEBI" id="CHEBI:15378"/>
        <dbReference type="ChEBI" id="CHEBI:17509"/>
        <dbReference type="ChEBI" id="CHEBI:55474"/>
        <dbReference type="ChEBI" id="CHEBI:59789"/>
        <dbReference type="ChEBI" id="CHEBI:64479"/>
        <dbReference type="ChEBI" id="CHEBI:138651"/>
        <dbReference type="EC" id="2.3.1.184"/>
    </reaction>
</comment>
<keyword evidence="4" id="KW-0949">S-adenosyl-L-methionine</keyword>
<evidence type="ECO:0000256" key="6">
    <source>
        <dbReference type="ARBA" id="ARBA00048576"/>
    </source>
</evidence>
<name>A0A2M8IYE2_9RHOB</name>
<dbReference type="InterPro" id="IPR001690">
    <property type="entry name" value="Autoind_synthase"/>
</dbReference>
<evidence type="ECO:0000313" key="9">
    <source>
        <dbReference type="Proteomes" id="UP000231553"/>
    </source>
</evidence>
<dbReference type="EC" id="2.3.1.184" evidence="1"/>
<dbReference type="Gene3D" id="3.40.630.30">
    <property type="match status" value="1"/>
</dbReference>
<dbReference type="PROSITE" id="PS51187">
    <property type="entry name" value="AUTOINDUCER_SYNTH_2"/>
    <property type="match status" value="1"/>
</dbReference>
<protein>
    <recommendedName>
        <fullName evidence="1">acyl-homoserine-lactone synthase</fullName>
        <ecNumber evidence="1">2.3.1.184</ecNumber>
    </recommendedName>
</protein>
<accession>A0A2M8IYE2</accession>
<gene>
    <name evidence="8" type="ORF">CVM52_16520</name>
</gene>
<dbReference type="GO" id="GO:0061579">
    <property type="term" value="F:N-acyl homoserine lactone synthase activity"/>
    <property type="evidence" value="ECO:0007669"/>
    <property type="project" value="UniProtKB-EC"/>
</dbReference>
<comment type="similarity">
    <text evidence="7">Belongs to the autoinducer synthase family.</text>
</comment>
<evidence type="ECO:0000256" key="5">
    <source>
        <dbReference type="ARBA" id="ARBA00022929"/>
    </source>
</evidence>
<dbReference type="PANTHER" id="PTHR39322">
    <property type="entry name" value="ACYL-HOMOSERINE-LACTONE SYNTHASE"/>
    <property type="match status" value="1"/>
</dbReference>
<dbReference type="AlphaFoldDB" id="A0A2M8IYE2"/>
<dbReference type="PANTHER" id="PTHR39322:SF1">
    <property type="entry name" value="ISOVALERYL-HOMOSERINE LACTONE SYNTHASE"/>
    <property type="match status" value="1"/>
</dbReference>
<evidence type="ECO:0000256" key="3">
    <source>
        <dbReference type="ARBA" id="ARBA00022679"/>
    </source>
</evidence>
<reference evidence="8 9" key="1">
    <citation type="journal article" date="2018" name="Int. J. Syst. Evol. Microbiol.">
        <title>Pseudooceanicola lipolyticus sp. nov., a marine alphaproteobacterium, reclassification of Oceanicola flagellatus as Pseudooceanicola flagellatus comb. nov. and emended description of the genus Pseudooceanicola.</title>
        <authorList>
            <person name="Huang M.-M."/>
            <person name="Guo L.-L."/>
            <person name="Wu Y.-H."/>
            <person name="Lai Q.-L."/>
            <person name="Shao Z.-Z."/>
            <person name="Wang C.-S."/>
            <person name="Wu M."/>
            <person name="Xu X.-W."/>
        </authorList>
    </citation>
    <scope>NUCLEOTIDE SEQUENCE [LARGE SCALE GENOMIC DNA]</scope>
    <source>
        <strain evidence="8 9">157</strain>
    </source>
</reference>
<organism evidence="8 9">
    <name type="scientific">Pseudooceanicola lipolyticus</name>
    <dbReference type="NCBI Taxonomy" id="2029104"/>
    <lineage>
        <taxon>Bacteria</taxon>
        <taxon>Pseudomonadati</taxon>
        <taxon>Pseudomonadota</taxon>
        <taxon>Alphaproteobacteria</taxon>
        <taxon>Rhodobacterales</taxon>
        <taxon>Paracoccaceae</taxon>
        <taxon>Pseudooceanicola</taxon>
    </lineage>
</organism>
<comment type="caution">
    <text evidence="8">The sequence shown here is derived from an EMBL/GenBank/DDBJ whole genome shotgun (WGS) entry which is preliminary data.</text>
</comment>
<evidence type="ECO:0000256" key="7">
    <source>
        <dbReference type="PROSITE-ProRule" id="PRU00533"/>
    </source>
</evidence>
<dbReference type="Proteomes" id="UP000231553">
    <property type="component" value="Unassembled WGS sequence"/>
</dbReference>
<keyword evidence="3" id="KW-0808">Transferase</keyword>
<dbReference type="Pfam" id="PF00765">
    <property type="entry name" value="Autoind_synth"/>
    <property type="match status" value="1"/>
</dbReference>
<proteinExistence type="inferred from homology"/>
<dbReference type="PROSITE" id="PS00949">
    <property type="entry name" value="AUTOINDUCER_SYNTH_1"/>
    <property type="match status" value="1"/>
</dbReference>
<dbReference type="OrthoDB" id="6169313at2"/>
<dbReference type="GO" id="GO:0009372">
    <property type="term" value="P:quorum sensing"/>
    <property type="evidence" value="ECO:0007669"/>
    <property type="project" value="UniProtKB-UniRule"/>
</dbReference>
<evidence type="ECO:0000256" key="2">
    <source>
        <dbReference type="ARBA" id="ARBA00022654"/>
    </source>
</evidence>